<dbReference type="GO" id="GO:0000981">
    <property type="term" value="F:DNA-binding transcription factor activity, RNA polymerase II-specific"/>
    <property type="evidence" value="ECO:0007669"/>
    <property type="project" value="TreeGrafter"/>
</dbReference>
<dbReference type="InterPro" id="IPR009057">
    <property type="entry name" value="Homeodomain-like_sf"/>
</dbReference>
<dbReference type="STRING" id="13249.T1I5U8"/>
<dbReference type="eggNOG" id="KOG0490">
    <property type="taxonomic scope" value="Eukaryota"/>
</dbReference>
<dbReference type="EnsemblMetazoa" id="RPRC011667-RA">
    <property type="protein sequence ID" value="RPRC011667-PA"/>
    <property type="gene ID" value="RPRC011667"/>
</dbReference>
<dbReference type="InterPro" id="IPR001356">
    <property type="entry name" value="HD"/>
</dbReference>
<keyword evidence="5" id="KW-1185">Reference proteome</keyword>
<dbReference type="PROSITE" id="PS50071">
    <property type="entry name" value="HOMEOBOX_2"/>
    <property type="match status" value="1"/>
</dbReference>
<dbReference type="InterPro" id="IPR050649">
    <property type="entry name" value="Paired_Homeobox_TFs"/>
</dbReference>
<evidence type="ECO:0000256" key="2">
    <source>
        <dbReference type="PROSITE-ProRule" id="PRU00108"/>
    </source>
</evidence>
<evidence type="ECO:0000313" key="4">
    <source>
        <dbReference type="EnsemblMetazoa" id="RPRC011667-PA"/>
    </source>
</evidence>
<dbReference type="Pfam" id="PF00046">
    <property type="entry name" value="Homeodomain"/>
    <property type="match status" value="1"/>
</dbReference>
<dbReference type="EMBL" id="ACPB03030274">
    <property type="status" value="NOT_ANNOTATED_CDS"/>
    <property type="molecule type" value="Genomic_DNA"/>
</dbReference>
<reference evidence="4" key="1">
    <citation type="submission" date="2015-05" db="UniProtKB">
        <authorList>
            <consortium name="EnsemblMetazoa"/>
        </authorList>
    </citation>
    <scope>IDENTIFICATION</scope>
</reference>
<dbReference type="SUPFAM" id="SSF46689">
    <property type="entry name" value="Homeodomain-like"/>
    <property type="match status" value="1"/>
</dbReference>
<dbReference type="PANTHER" id="PTHR24329">
    <property type="entry name" value="HOMEOBOX PROTEIN ARISTALESS"/>
    <property type="match status" value="1"/>
</dbReference>
<protein>
    <submittedName>
        <fullName evidence="4">Homeobox domain-containing protein</fullName>
    </submittedName>
</protein>
<dbReference type="GO" id="GO:0000977">
    <property type="term" value="F:RNA polymerase II transcription regulatory region sequence-specific DNA binding"/>
    <property type="evidence" value="ECO:0007669"/>
    <property type="project" value="TreeGrafter"/>
</dbReference>
<proteinExistence type="predicted"/>
<evidence type="ECO:0000313" key="5">
    <source>
        <dbReference type="Proteomes" id="UP000015103"/>
    </source>
</evidence>
<dbReference type="CDD" id="cd00086">
    <property type="entry name" value="homeodomain"/>
    <property type="match status" value="1"/>
</dbReference>
<keyword evidence="2 3" id="KW-0539">Nucleus</keyword>
<dbReference type="HOGENOM" id="CLU_2609015_0_0_1"/>
<dbReference type="VEuPathDB" id="VectorBase:RPRC011667"/>
<keyword evidence="2 3" id="KW-0371">Homeobox</keyword>
<sequence length="79" mass="8664">MYSAGSSPEAECDPEVSDQGGGGGLASTGRDSPNSDPEDSAPKRKQRRYRTTFTSFQLEELEKAFSRTHYPDVFTSKTL</sequence>
<dbReference type="Proteomes" id="UP000015103">
    <property type="component" value="Unassembled WGS sequence"/>
</dbReference>
<dbReference type="AlphaFoldDB" id="T1I5U8"/>
<dbReference type="GO" id="GO:0005634">
    <property type="term" value="C:nucleus"/>
    <property type="evidence" value="ECO:0007669"/>
    <property type="project" value="UniProtKB-SubCell"/>
</dbReference>
<dbReference type="PANTHER" id="PTHR24329:SF337">
    <property type="entry name" value="ARISTALESS RELATED HOMEOBOX"/>
    <property type="match status" value="1"/>
</dbReference>
<dbReference type="InParanoid" id="T1I5U8"/>
<organism evidence="4 5">
    <name type="scientific">Rhodnius prolixus</name>
    <name type="common">Triatomid bug</name>
    <dbReference type="NCBI Taxonomy" id="13249"/>
    <lineage>
        <taxon>Eukaryota</taxon>
        <taxon>Metazoa</taxon>
        <taxon>Ecdysozoa</taxon>
        <taxon>Arthropoda</taxon>
        <taxon>Hexapoda</taxon>
        <taxon>Insecta</taxon>
        <taxon>Pterygota</taxon>
        <taxon>Neoptera</taxon>
        <taxon>Paraneoptera</taxon>
        <taxon>Hemiptera</taxon>
        <taxon>Heteroptera</taxon>
        <taxon>Panheteroptera</taxon>
        <taxon>Cimicomorpha</taxon>
        <taxon>Reduviidae</taxon>
        <taxon>Triatominae</taxon>
        <taxon>Rhodnius</taxon>
    </lineage>
</organism>
<evidence type="ECO:0000256" key="3">
    <source>
        <dbReference type="RuleBase" id="RU000682"/>
    </source>
</evidence>
<accession>T1I5U8</accession>
<name>T1I5U8_RHOPR</name>
<keyword evidence="2 3" id="KW-0238">DNA-binding</keyword>
<evidence type="ECO:0000256" key="1">
    <source>
        <dbReference type="ARBA" id="ARBA00004123"/>
    </source>
</evidence>
<comment type="subcellular location">
    <subcellularLocation>
        <location evidence="1 2 3">Nucleus</location>
    </subcellularLocation>
</comment>
<dbReference type="Gene3D" id="1.10.10.60">
    <property type="entry name" value="Homeodomain-like"/>
    <property type="match status" value="1"/>
</dbReference>